<accession>A0A3G5ACD5</accession>
<keyword evidence="1" id="KW-0472">Membrane</keyword>
<keyword evidence="1" id="KW-1133">Transmembrane helix</keyword>
<feature type="transmembrane region" description="Helical" evidence="1">
    <location>
        <begin position="20"/>
        <end position="37"/>
    </location>
</feature>
<name>A0A3G5ACD5_9VIRU</name>
<keyword evidence="1" id="KW-0812">Transmembrane</keyword>
<sequence>TPSLRGVASLPSDDLHMETLTYEGALSLFMMHLVLCIA</sequence>
<feature type="non-terminal residue" evidence="2">
    <location>
        <position position="1"/>
    </location>
</feature>
<proteinExistence type="predicted"/>
<gene>
    <name evidence="2" type="ORF">Hyperionvirus48_1</name>
</gene>
<evidence type="ECO:0000256" key="1">
    <source>
        <dbReference type="SAM" id="Phobius"/>
    </source>
</evidence>
<protein>
    <submittedName>
        <fullName evidence="2">Uncharacterized protein</fullName>
    </submittedName>
</protein>
<evidence type="ECO:0000313" key="2">
    <source>
        <dbReference type="EMBL" id="AYV84876.1"/>
    </source>
</evidence>
<dbReference type="EMBL" id="MK072430">
    <property type="protein sequence ID" value="AYV84876.1"/>
    <property type="molecule type" value="Genomic_DNA"/>
</dbReference>
<organism evidence="2">
    <name type="scientific">Hyperionvirus sp</name>
    <dbReference type="NCBI Taxonomy" id="2487770"/>
    <lineage>
        <taxon>Viruses</taxon>
        <taxon>Varidnaviria</taxon>
        <taxon>Bamfordvirae</taxon>
        <taxon>Nucleocytoviricota</taxon>
        <taxon>Megaviricetes</taxon>
        <taxon>Imitervirales</taxon>
        <taxon>Mimiviridae</taxon>
        <taxon>Klosneuvirinae</taxon>
    </lineage>
</organism>
<reference evidence="2" key="1">
    <citation type="submission" date="2018-10" db="EMBL/GenBank/DDBJ databases">
        <title>Hidden diversity of soil giant viruses.</title>
        <authorList>
            <person name="Schulz F."/>
            <person name="Alteio L."/>
            <person name="Goudeau D."/>
            <person name="Ryan E.M."/>
            <person name="Malmstrom R.R."/>
            <person name="Blanchard J."/>
            <person name="Woyke T."/>
        </authorList>
    </citation>
    <scope>NUCLEOTIDE SEQUENCE</scope>
    <source>
        <strain evidence="2">HYV1</strain>
    </source>
</reference>